<evidence type="ECO:0000313" key="2">
    <source>
        <dbReference type="Proteomes" id="UP000215590"/>
    </source>
</evidence>
<dbReference type="AlphaFoldDB" id="A0A256FBK1"/>
<accession>A0A256FBK1</accession>
<reference evidence="1 2" key="1">
    <citation type="submission" date="2017-07" db="EMBL/GenBank/DDBJ databases">
        <title>Phylogenetic study on the rhizospheric bacterium Ochrobactrum sp. A44.</title>
        <authorList>
            <person name="Krzyzanowska D.M."/>
            <person name="Ossowicki A."/>
            <person name="Rajewska M."/>
            <person name="Maciag T."/>
            <person name="Kaczynski Z."/>
            <person name="Czerwicka M."/>
            <person name="Jafra S."/>
        </authorList>
    </citation>
    <scope>NUCLEOTIDE SEQUENCE [LARGE SCALE GENOMIC DNA]</scope>
    <source>
        <strain evidence="1 2">DSM 7216</strain>
    </source>
</reference>
<dbReference type="RefSeq" id="WP_143850985.1">
    <property type="nucleotide sequence ID" value="NZ_JBHEEK010000041.1"/>
</dbReference>
<keyword evidence="2" id="KW-1185">Reference proteome</keyword>
<name>A0A256FBK1_9HYPH</name>
<gene>
    <name evidence="1" type="ORF">CEV31_3674</name>
</gene>
<proteinExistence type="predicted"/>
<organism evidence="1 2">
    <name type="scientific">Brucella thiophenivorans</name>
    <dbReference type="NCBI Taxonomy" id="571255"/>
    <lineage>
        <taxon>Bacteria</taxon>
        <taxon>Pseudomonadati</taxon>
        <taxon>Pseudomonadota</taxon>
        <taxon>Alphaproteobacteria</taxon>
        <taxon>Hyphomicrobiales</taxon>
        <taxon>Brucellaceae</taxon>
        <taxon>Brucella/Ochrobactrum group</taxon>
        <taxon>Brucella</taxon>
    </lineage>
</organism>
<sequence>MNLKYAIGVLGVMIGLNSFLSGRPVPVEHYTANHEHRHIMLSKCAEKQERGKNCDNARMAEFIINNNKDAD</sequence>
<dbReference type="EMBL" id="NNRJ01000058">
    <property type="protein sequence ID" value="OYR12100.1"/>
    <property type="molecule type" value="Genomic_DNA"/>
</dbReference>
<comment type="caution">
    <text evidence="1">The sequence shown here is derived from an EMBL/GenBank/DDBJ whole genome shotgun (WGS) entry which is preliminary data.</text>
</comment>
<dbReference type="Proteomes" id="UP000215590">
    <property type="component" value="Unassembled WGS sequence"/>
</dbReference>
<protein>
    <submittedName>
        <fullName evidence="1">Uncharacterized protein</fullName>
    </submittedName>
</protein>
<evidence type="ECO:0000313" key="1">
    <source>
        <dbReference type="EMBL" id="OYR12100.1"/>
    </source>
</evidence>